<proteinExistence type="predicted"/>
<evidence type="ECO:0000256" key="2">
    <source>
        <dbReference type="ARBA" id="ARBA00023043"/>
    </source>
</evidence>
<evidence type="ECO:0000313" key="7">
    <source>
        <dbReference type="Proteomes" id="UP001107558"/>
    </source>
</evidence>
<reference evidence="6" key="1">
    <citation type="submission" date="2021-03" db="EMBL/GenBank/DDBJ databases">
        <title>Chromosome level genome of the anhydrobiotic midge Polypedilum vanderplanki.</title>
        <authorList>
            <person name="Yoshida Y."/>
            <person name="Kikawada T."/>
            <person name="Gusev O."/>
        </authorList>
    </citation>
    <scope>NUCLEOTIDE SEQUENCE</scope>
    <source>
        <strain evidence="6">NIAS01</strain>
        <tissue evidence="6">Whole body or cell culture</tissue>
    </source>
</reference>
<feature type="region of interest" description="Disordered" evidence="5">
    <location>
        <begin position="235"/>
        <end position="257"/>
    </location>
</feature>
<comment type="caution">
    <text evidence="6">The sequence shown here is derived from an EMBL/GenBank/DDBJ whole genome shotgun (WGS) entry which is preliminary data.</text>
</comment>
<sequence length="1123" mass="125998">MSSPAVTQLQNSSSSTLILPYGYQIDLDFIKYCENLANIDHTDAELQRRNRRRQRQSMEVMLGIQFEMQQQMNQMSEIWEDKKAPEPPPRTHLHPIESPIVPKYNSRTQTETKWDPALNEVVSDFEKTLERSKKGKEIEMNGLRKEKLENCMPSAQTTSTPQRPPRQSSQPLNETRQSSSRDCHVSIESIDGSSLAPSVSEKRVLELEEQTKLIPLLQMQIQSLKDERKQLVQQLEASRASSASSSTSSQPQQTHFNVQRVSPVSLSSMKLNTNVMPKRSVGINTTVVHNRDIGVMSEKPQKVNSSTITDFRLPCDGNDRLYSEKDLKKTVELVHSKMRKAMVSIGVQHNEEKKISRDVAVGASVNLVNSSSNTDEPHLMMTNIKNISIAPEKEEQQQQFMGSSLSLKDMSKTPVTRNSTSQTTQGAVYSQGIQVTPNGSHKATDSIDLVMKINRATGTEAIYKKDQNCHTGDLIKVHNIGSNTTAEKVIAKRTTGSNTDTKSVRNFGVNVEISEPTKFSLSSLINSENSRAVSEDLDTPIRPLSRAAGQFDLSDTRPVAARSSIERILRHDDEPIGENLRKSFREKSPYSSTLRDKSPIIQKPIKLLSNIPTFNKISPSVSSTTSTTTVTQLTRTTIDPISISQSDSNSKIPRPSPNPTRKYVRQETFTVTTSPPQSVKSPTLIPTNTSSIFSFRKSPEKDDKEVNECPVEKMLNCHKAMFEEIFDVKRGRNLLDMFLSPIEDDGILKDFERLTMNHHRSPSPPLVHQKSPEHSPERVVEEQQQQQLEEENPPESTSKMVMSPSVEYLDDDDEEEEEDDDEYDEDEFNDEQLPSNMPLRPPPTSISTIRLVREGRVRTKPSKEMIAALKVINDHLEKYQEPIESQIKSAREIAACEWFKISSTEKANPDDVEDYLDYFEEQSWDLLTYMVNLTDKNGNMAMHYSVSHGNFDVVSILLDSKVCNINQTNNAGYTCIMLVSLAKLVIAEHRTVVQRLFKLADVNIRASKNSQTALMLAVSHGNLEIVQMMVEAGADINIQDDDGSTALMCAAEQGHLDIVKFLLAQPDCDSTKTDVDGNTALKISLEAGYHDIGCLLYAHEHLIRSKTGVKRTSSRKSSTSSLT</sequence>
<feature type="compositionally biased region" description="Low complexity" evidence="5">
    <location>
        <begin position="156"/>
        <end position="171"/>
    </location>
</feature>
<feature type="region of interest" description="Disordered" evidence="5">
    <location>
        <begin position="757"/>
        <end position="845"/>
    </location>
</feature>
<dbReference type="Pfam" id="PF00023">
    <property type="entry name" value="Ank"/>
    <property type="match status" value="1"/>
</dbReference>
<dbReference type="PROSITE" id="PS50088">
    <property type="entry name" value="ANK_REPEAT"/>
    <property type="match status" value="2"/>
</dbReference>
<dbReference type="InterPro" id="IPR036770">
    <property type="entry name" value="Ankyrin_rpt-contain_sf"/>
</dbReference>
<dbReference type="OrthoDB" id="5406014at2759"/>
<evidence type="ECO:0000256" key="4">
    <source>
        <dbReference type="PROSITE-ProRule" id="PRU00023"/>
    </source>
</evidence>
<dbReference type="SMART" id="SM00248">
    <property type="entry name" value="ANK"/>
    <property type="match status" value="3"/>
</dbReference>
<feature type="region of interest" description="Disordered" evidence="5">
    <location>
        <begin position="640"/>
        <end position="661"/>
    </location>
</feature>
<keyword evidence="1" id="KW-0677">Repeat</keyword>
<feature type="compositionally biased region" description="Polar residues" evidence="5">
    <location>
        <begin position="642"/>
        <end position="651"/>
    </location>
</feature>
<dbReference type="EMBL" id="JADBJN010000004">
    <property type="protein sequence ID" value="KAG5669138.1"/>
    <property type="molecule type" value="Genomic_DNA"/>
</dbReference>
<dbReference type="GO" id="GO:0030837">
    <property type="term" value="P:negative regulation of actin filament polymerization"/>
    <property type="evidence" value="ECO:0007669"/>
    <property type="project" value="InterPro"/>
</dbReference>
<protein>
    <recommendedName>
        <fullName evidence="8">KN motif and ankyrin repeat domain-containing protein</fullName>
    </recommendedName>
</protein>
<evidence type="ECO:0000256" key="1">
    <source>
        <dbReference type="ARBA" id="ARBA00022737"/>
    </source>
</evidence>
<accession>A0A9J6BHF2</accession>
<evidence type="ECO:0008006" key="8">
    <source>
        <dbReference type="Google" id="ProtNLM"/>
    </source>
</evidence>
<dbReference type="GO" id="GO:0005737">
    <property type="term" value="C:cytoplasm"/>
    <property type="evidence" value="ECO:0007669"/>
    <property type="project" value="TreeGrafter"/>
</dbReference>
<dbReference type="PROSITE" id="PS50297">
    <property type="entry name" value="ANK_REP_REGION"/>
    <property type="match status" value="2"/>
</dbReference>
<dbReference type="PANTHER" id="PTHR24168:SF21">
    <property type="entry name" value="KANK, ISOFORM D"/>
    <property type="match status" value="1"/>
</dbReference>
<feature type="region of interest" description="Disordered" evidence="5">
    <location>
        <begin position="129"/>
        <end position="199"/>
    </location>
</feature>
<feature type="compositionally biased region" description="Low complexity" evidence="5">
    <location>
        <begin position="237"/>
        <end position="249"/>
    </location>
</feature>
<feature type="repeat" description="ANK" evidence="4">
    <location>
        <begin position="1009"/>
        <end position="1041"/>
    </location>
</feature>
<gene>
    <name evidence="6" type="ORF">PVAND_017033</name>
</gene>
<dbReference type="InterPro" id="IPR047184">
    <property type="entry name" value="KANK1-4"/>
</dbReference>
<dbReference type="FunFam" id="1.25.40.20:FF:000243">
    <property type="entry name" value="Uncharacterized protein, isoform D"/>
    <property type="match status" value="1"/>
</dbReference>
<keyword evidence="7" id="KW-1185">Reference proteome</keyword>
<feature type="compositionally biased region" description="Basic and acidic residues" evidence="5">
    <location>
        <begin position="129"/>
        <end position="149"/>
    </location>
</feature>
<dbReference type="Pfam" id="PF12075">
    <property type="entry name" value="KN_motif"/>
    <property type="match status" value="1"/>
</dbReference>
<feature type="compositionally biased region" description="Acidic residues" evidence="5">
    <location>
        <begin position="808"/>
        <end position="830"/>
    </location>
</feature>
<dbReference type="InterPro" id="IPR002110">
    <property type="entry name" value="Ankyrin_rpt"/>
</dbReference>
<evidence type="ECO:0000313" key="6">
    <source>
        <dbReference type="EMBL" id="KAG5669138.1"/>
    </source>
</evidence>
<organism evidence="6 7">
    <name type="scientific">Polypedilum vanderplanki</name>
    <name type="common">Sleeping chironomid midge</name>
    <dbReference type="NCBI Taxonomy" id="319348"/>
    <lineage>
        <taxon>Eukaryota</taxon>
        <taxon>Metazoa</taxon>
        <taxon>Ecdysozoa</taxon>
        <taxon>Arthropoda</taxon>
        <taxon>Hexapoda</taxon>
        <taxon>Insecta</taxon>
        <taxon>Pterygota</taxon>
        <taxon>Neoptera</taxon>
        <taxon>Endopterygota</taxon>
        <taxon>Diptera</taxon>
        <taxon>Nematocera</taxon>
        <taxon>Chironomoidea</taxon>
        <taxon>Chironomidae</taxon>
        <taxon>Chironominae</taxon>
        <taxon>Polypedilum</taxon>
        <taxon>Polypedilum</taxon>
    </lineage>
</organism>
<dbReference type="Proteomes" id="UP001107558">
    <property type="component" value="Chromosome 4"/>
</dbReference>
<dbReference type="Pfam" id="PF12796">
    <property type="entry name" value="Ank_2"/>
    <property type="match status" value="1"/>
</dbReference>
<name>A0A9J6BHF2_POLVA</name>
<dbReference type="InterPro" id="IPR021939">
    <property type="entry name" value="KN_motif"/>
</dbReference>
<dbReference type="SUPFAM" id="SSF48403">
    <property type="entry name" value="Ankyrin repeat"/>
    <property type="match status" value="1"/>
</dbReference>
<dbReference type="GO" id="GO:0005856">
    <property type="term" value="C:cytoskeleton"/>
    <property type="evidence" value="ECO:0007669"/>
    <property type="project" value="TreeGrafter"/>
</dbReference>
<dbReference type="AlphaFoldDB" id="A0A9J6BHF2"/>
<dbReference type="PANTHER" id="PTHR24168">
    <property type="entry name" value="KN MOTIF AND ANKYRIN REPEAT DOMAIN-CONTAINING"/>
    <property type="match status" value="1"/>
</dbReference>
<keyword evidence="3" id="KW-0175">Coiled coil</keyword>
<dbReference type="Gene3D" id="1.25.40.20">
    <property type="entry name" value="Ankyrin repeat-containing domain"/>
    <property type="match status" value="1"/>
</dbReference>
<evidence type="ECO:0000256" key="5">
    <source>
        <dbReference type="SAM" id="MobiDB-lite"/>
    </source>
</evidence>
<feature type="repeat" description="ANK" evidence="4">
    <location>
        <begin position="1042"/>
        <end position="1063"/>
    </location>
</feature>
<evidence type="ECO:0000256" key="3">
    <source>
        <dbReference type="ARBA" id="ARBA00023054"/>
    </source>
</evidence>
<feature type="compositionally biased region" description="Basic and acidic residues" evidence="5">
    <location>
        <begin position="770"/>
        <end position="781"/>
    </location>
</feature>
<keyword evidence="2 4" id="KW-0040">ANK repeat</keyword>